<reference evidence="2" key="1">
    <citation type="submission" date="2023-07" db="EMBL/GenBank/DDBJ databases">
        <title>draft genome sequence of fig (Ficus carica).</title>
        <authorList>
            <person name="Takahashi T."/>
            <person name="Nishimura K."/>
        </authorList>
    </citation>
    <scope>NUCLEOTIDE SEQUENCE</scope>
</reference>
<accession>A0AA88D9Y0</accession>
<evidence type="ECO:0000256" key="1">
    <source>
        <dbReference type="SAM" id="MobiDB-lite"/>
    </source>
</evidence>
<organism evidence="2 3">
    <name type="scientific">Ficus carica</name>
    <name type="common">Common fig</name>
    <dbReference type="NCBI Taxonomy" id="3494"/>
    <lineage>
        <taxon>Eukaryota</taxon>
        <taxon>Viridiplantae</taxon>
        <taxon>Streptophyta</taxon>
        <taxon>Embryophyta</taxon>
        <taxon>Tracheophyta</taxon>
        <taxon>Spermatophyta</taxon>
        <taxon>Magnoliopsida</taxon>
        <taxon>eudicotyledons</taxon>
        <taxon>Gunneridae</taxon>
        <taxon>Pentapetalae</taxon>
        <taxon>rosids</taxon>
        <taxon>fabids</taxon>
        <taxon>Rosales</taxon>
        <taxon>Moraceae</taxon>
        <taxon>Ficeae</taxon>
        <taxon>Ficus</taxon>
    </lineage>
</organism>
<protein>
    <submittedName>
        <fullName evidence="2">Uncharacterized protein</fullName>
    </submittedName>
</protein>
<evidence type="ECO:0000313" key="3">
    <source>
        <dbReference type="Proteomes" id="UP001187192"/>
    </source>
</evidence>
<name>A0AA88D9Y0_FICCA</name>
<feature type="compositionally biased region" description="Polar residues" evidence="1">
    <location>
        <begin position="35"/>
        <end position="52"/>
    </location>
</feature>
<comment type="caution">
    <text evidence="2">The sequence shown here is derived from an EMBL/GenBank/DDBJ whole genome shotgun (WGS) entry which is preliminary data.</text>
</comment>
<sequence>MREANWGESRAGLAGAKDTGRNSSGPYGGKEENLAQESRCPNLSHTGGSLLE</sequence>
<gene>
    <name evidence="2" type="ORF">TIFTF001_016506</name>
</gene>
<evidence type="ECO:0000313" key="2">
    <source>
        <dbReference type="EMBL" id="GMN47322.1"/>
    </source>
</evidence>
<proteinExistence type="predicted"/>
<keyword evidence="3" id="KW-1185">Reference proteome</keyword>
<feature type="region of interest" description="Disordered" evidence="1">
    <location>
        <begin position="1"/>
        <end position="52"/>
    </location>
</feature>
<dbReference type="EMBL" id="BTGU01000025">
    <property type="protein sequence ID" value="GMN47322.1"/>
    <property type="molecule type" value="Genomic_DNA"/>
</dbReference>
<dbReference type="AlphaFoldDB" id="A0AA88D9Y0"/>
<dbReference type="Proteomes" id="UP001187192">
    <property type="component" value="Unassembled WGS sequence"/>
</dbReference>